<dbReference type="OrthoDB" id="8062037at2759"/>
<accession>A0A9E7L8F1</accession>
<dbReference type="Proteomes" id="UP001055439">
    <property type="component" value="Chromosome 9"/>
</dbReference>
<sequence>MEWISLGSSPTTAGSDYQSVVLDCSAIAFLPHPRVGLATLRSRQASYKVELVSLDLAGHGKQNIHLHMSMKDWAETLLSRILH</sequence>
<evidence type="ECO:0000313" key="1">
    <source>
        <dbReference type="EMBL" id="URE48232.1"/>
    </source>
</evidence>
<gene>
    <name evidence="1" type="ORF">MUK42_14823</name>
</gene>
<evidence type="ECO:0000313" key="2">
    <source>
        <dbReference type="Proteomes" id="UP001055439"/>
    </source>
</evidence>
<proteinExistence type="predicted"/>
<reference evidence="1" key="1">
    <citation type="submission" date="2022-05" db="EMBL/GenBank/DDBJ databases">
        <title>The Musa troglodytarum L. genome provides insights into the mechanism of non-climacteric behaviour and enrichment of carotenoids.</title>
        <authorList>
            <person name="Wang J."/>
        </authorList>
    </citation>
    <scope>NUCLEOTIDE SEQUENCE</scope>
    <source>
        <tissue evidence="1">Leaf</tissue>
    </source>
</reference>
<name>A0A9E7L8F1_9LILI</name>
<organism evidence="1 2">
    <name type="scientific">Musa troglodytarum</name>
    <name type="common">fe'i banana</name>
    <dbReference type="NCBI Taxonomy" id="320322"/>
    <lineage>
        <taxon>Eukaryota</taxon>
        <taxon>Viridiplantae</taxon>
        <taxon>Streptophyta</taxon>
        <taxon>Embryophyta</taxon>
        <taxon>Tracheophyta</taxon>
        <taxon>Spermatophyta</taxon>
        <taxon>Magnoliopsida</taxon>
        <taxon>Liliopsida</taxon>
        <taxon>Zingiberales</taxon>
        <taxon>Musaceae</taxon>
        <taxon>Musa</taxon>
    </lineage>
</organism>
<dbReference type="EMBL" id="CP097511">
    <property type="protein sequence ID" value="URE48232.1"/>
    <property type="molecule type" value="Genomic_DNA"/>
</dbReference>
<keyword evidence="2" id="KW-1185">Reference proteome</keyword>
<dbReference type="AlphaFoldDB" id="A0A9E7L8F1"/>
<protein>
    <submittedName>
        <fullName evidence="1">Zinc finger, RING-type</fullName>
    </submittedName>
</protein>